<feature type="active site" evidence="16">
    <location>
        <position position="177"/>
    </location>
</feature>
<dbReference type="InterPro" id="IPR003170">
    <property type="entry name" value="MurB"/>
</dbReference>
<evidence type="ECO:0000256" key="5">
    <source>
        <dbReference type="ARBA" id="ARBA00022490"/>
    </source>
</evidence>
<comment type="similarity">
    <text evidence="16">Belongs to the MurB family.</text>
</comment>
<dbReference type="GO" id="GO:0008360">
    <property type="term" value="P:regulation of cell shape"/>
    <property type="evidence" value="ECO:0007669"/>
    <property type="project" value="UniProtKB-KW"/>
</dbReference>
<protein>
    <recommendedName>
        <fullName evidence="16">UDP-N-acetylenolpyruvoylglucosamine reductase</fullName>
        <ecNumber evidence="16">1.3.1.98</ecNumber>
    </recommendedName>
    <alternativeName>
        <fullName evidence="16">UDP-N-acetylmuramate dehydrogenase</fullName>
    </alternativeName>
</protein>
<name>A0A1W1XH90_9CLOT</name>
<keyword evidence="17" id="KW-0175">Coiled coil</keyword>
<comment type="function">
    <text evidence="2 16">Cell wall formation.</text>
</comment>
<keyword evidence="14 16" id="KW-0961">Cell wall biogenesis/degradation</keyword>
<dbReference type="InterPro" id="IPR011601">
    <property type="entry name" value="MurB_C"/>
</dbReference>
<evidence type="ECO:0000256" key="14">
    <source>
        <dbReference type="ARBA" id="ARBA00023316"/>
    </source>
</evidence>
<gene>
    <name evidence="16" type="primary">murB</name>
    <name evidence="19" type="ORF">SAMN02745134_01880</name>
</gene>
<keyword evidence="9 16" id="KW-0521">NADP</keyword>
<dbReference type="SUPFAM" id="SSF56176">
    <property type="entry name" value="FAD-binding/transporter-associated domain-like"/>
    <property type="match status" value="1"/>
</dbReference>
<dbReference type="InterPro" id="IPR036318">
    <property type="entry name" value="FAD-bd_PCMH-like_sf"/>
</dbReference>
<keyword evidence="20" id="KW-1185">Reference proteome</keyword>
<evidence type="ECO:0000256" key="16">
    <source>
        <dbReference type="HAMAP-Rule" id="MF_00037"/>
    </source>
</evidence>
<evidence type="ECO:0000259" key="18">
    <source>
        <dbReference type="PROSITE" id="PS51387"/>
    </source>
</evidence>
<dbReference type="Gene3D" id="3.90.78.10">
    <property type="entry name" value="UDP-N-acetylenolpyruvoylglucosamine reductase, C-terminal domain"/>
    <property type="match status" value="1"/>
</dbReference>
<evidence type="ECO:0000256" key="6">
    <source>
        <dbReference type="ARBA" id="ARBA00022618"/>
    </source>
</evidence>
<keyword evidence="7 16" id="KW-0285">Flavoprotein</keyword>
<evidence type="ECO:0000313" key="19">
    <source>
        <dbReference type="EMBL" id="SMC23320.1"/>
    </source>
</evidence>
<dbReference type="Proteomes" id="UP000192468">
    <property type="component" value="Unassembled WGS sequence"/>
</dbReference>
<dbReference type="AlphaFoldDB" id="A0A1W1XH90"/>
<dbReference type="OrthoDB" id="9804753at2"/>
<dbReference type="NCBIfam" id="TIGR00179">
    <property type="entry name" value="murB"/>
    <property type="match status" value="1"/>
</dbReference>
<feature type="coiled-coil region" evidence="17">
    <location>
        <begin position="1"/>
        <end position="28"/>
    </location>
</feature>
<dbReference type="PANTHER" id="PTHR21071">
    <property type="entry name" value="UDP-N-ACETYLENOLPYRUVOYLGLUCOSAMINE REDUCTASE"/>
    <property type="match status" value="1"/>
</dbReference>
<keyword evidence="13 16" id="KW-0131">Cell cycle</keyword>
<keyword evidence="12 16" id="KW-0560">Oxidoreductase</keyword>
<evidence type="ECO:0000256" key="3">
    <source>
        <dbReference type="ARBA" id="ARBA00004496"/>
    </source>
</evidence>
<evidence type="ECO:0000256" key="7">
    <source>
        <dbReference type="ARBA" id="ARBA00022630"/>
    </source>
</evidence>
<evidence type="ECO:0000256" key="10">
    <source>
        <dbReference type="ARBA" id="ARBA00022960"/>
    </source>
</evidence>
<keyword evidence="10 16" id="KW-0133">Cell shape</keyword>
<evidence type="ECO:0000256" key="15">
    <source>
        <dbReference type="ARBA" id="ARBA00048914"/>
    </source>
</evidence>
<dbReference type="Pfam" id="PF01565">
    <property type="entry name" value="FAD_binding_4"/>
    <property type="match status" value="1"/>
</dbReference>
<dbReference type="GO" id="GO:0008762">
    <property type="term" value="F:UDP-N-acetylmuramate dehydrogenase activity"/>
    <property type="evidence" value="ECO:0007669"/>
    <property type="project" value="UniProtKB-UniRule"/>
</dbReference>
<evidence type="ECO:0000256" key="11">
    <source>
        <dbReference type="ARBA" id="ARBA00022984"/>
    </source>
</evidence>
<dbReference type="InterPro" id="IPR006094">
    <property type="entry name" value="Oxid_FAD_bind_N"/>
</dbReference>
<feature type="domain" description="FAD-binding PCMH-type" evidence="18">
    <location>
        <begin position="33"/>
        <end position="198"/>
    </location>
</feature>
<evidence type="ECO:0000313" key="20">
    <source>
        <dbReference type="Proteomes" id="UP000192468"/>
    </source>
</evidence>
<proteinExistence type="inferred from homology"/>
<dbReference type="GO" id="GO:0071949">
    <property type="term" value="F:FAD binding"/>
    <property type="evidence" value="ECO:0007669"/>
    <property type="project" value="InterPro"/>
</dbReference>
<dbReference type="EMBL" id="FWXH01000005">
    <property type="protein sequence ID" value="SMC23320.1"/>
    <property type="molecule type" value="Genomic_DNA"/>
</dbReference>
<dbReference type="Gene3D" id="3.30.43.10">
    <property type="entry name" value="Uridine Diphospho-n-acetylenolpyruvylglucosamine Reductase, domain 2"/>
    <property type="match status" value="1"/>
</dbReference>
<reference evidence="19 20" key="1">
    <citation type="submission" date="2017-04" db="EMBL/GenBank/DDBJ databases">
        <authorList>
            <person name="Afonso C.L."/>
            <person name="Miller P.J."/>
            <person name="Scott M.A."/>
            <person name="Spackman E."/>
            <person name="Goraichik I."/>
            <person name="Dimitrov K.M."/>
            <person name="Suarez D.L."/>
            <person name="Swayne D.E."/>
        </authorList>
    </citation>
    <scope>NUCLEOTIDE SEQUENCE [LARGE SCALE GENOMIC DNA]</scope>
    <source>
        <strain evidence="19 20">DSM 12555</strain>
    </source>
</reference>
<dbReference type="GO" id="GO:0005829">
    <property type="term" value="C:cytosol"/>
    <property type="evidence" value="ECO:0007669"/>
    <property type="project" value="TreeGrafter"/>
</dbReference>
<dbReference type="Gene3D" id="3.30.465.10">
    <property type="match status" value="1"/>
</dbReference>
<dbReference type="InterPro" id="IPR036635">
    <property type="entry name" value="MurB_C_sf"/>
</dbReference>
<dbReference type="HAMAP" id="MF_00037">
    <property type="entry name" value="MurB"/>
    <property type="match status" value="1"/>
</dbReference>
<evidence type="ECO:0000256" key="8">
    <source>
        <dbReference type="ARBA" id="ARBA00022827"/>
    </source>
</evidence>
<dbReference type="PANTHER" id="PTHR21071:SF4">
    <property type="entry name" value="UDP-N-ACETYLENOLPYRUVOYLGLUCOSAMINE REDUCTASE"/>
    <property type="match status" value="1"/>
</dbReference>
<comment type="catalytic activity">
    <reaction evidence="15 16">
        <text>UDP-N-acetyl-alpha-D-muramate + NADP(+) = UDP-N-acetyl-3-O-(1-carboxyvinyl)-alpha-D-glucosamine + NADPH + H(+)</text>
        <dbReference type="Rhea" id="RHEA:12248"/>
        <dbReference type="ChEBI" id="CHEBI:15378"/>
        <dbReference type="ChEBI" id="CHEBI:57783"/>
        <dbReference type="ChEBI" id="CHEBI:58349"/>
        <dbReference type="ChEBI" id="CHEBI:68483"/>
        <dbReference type="ChEBI" id="CHEBI:70757"/>
        <dbReference type="EC" id="1.3.1.98"/>
    </reaction>
</comment>
<evidence type="ECO:0000256" key="4">
    <source>
        <dbReference type="ARBA" id="ARBA00004752"/>
    </source>
</evidence>
<dbReference type="STRING" id="1121291.SAMN02745134_01880"/>
<comment type="subcellular location">
    <subcellularLocation>
        <location evidence="3 16">Cytoplasm</location>
    </subcellularLocation>
</comment>
<feature type="active site" evidence="16">
    <location>
        <position position="297"/>
    </location>
</feature>
<dbReference type="RefSeq" id="WP_084115441.1">
    <property type="nucleotide sequence ID" value="NZ_FWXH01000005.1"/>
</dbReference>
<dbReference type="GO" id="GO:0009252">
    <property type="term" value="P:peptidoglycan biosynthetic process"/>
    <property type="evidence" value="ECO:0007669"/>
    <property type="project" value="UniProtKB-UniRule"/>
</dbReference>
<dbReference type="GO" id="GO:0071555">
    <property type="term" value="P:cell wall organization"/>
    <property type="evidence" value="ECO:0007669"/>
    <property type="project" value="UniProtKB-KW"/>
</dbReference>
<dbReference type="UniPathway" id="UPA00219"/>
<comment type="cofactor">
    <cofactor evidence="1 16">
        <name>FAD</name>
        <dbReference type="ChEBI" id="CHEBI:57692"/>
    </cofactor>
</comment>
<evidence type="ECO:0000256" key="13">
    <source>
        <dbReference type="ARBA" id="ARBA00023306"/>
    </source>
</evidence>
<comment type="pathway">
    <text evidence="4 16">Cell wall biogenesis; peptidoglycan biosynthesis.</text>
</comment>
<dbReference type="Pfam" id="PF02873">
    <property type="entry name" value="MurB_C"/>
    <property type="match status" value="1"/>
</dbReference>
<evidence type="ECO:0000256" key="9">
    <source>
        <dbReference type="ARBA" id="ARBA00022857"/>
    </source>
</evidence>
<dbReference type="InterPro" id="IPR016167">
    <property type="entry name" value="FAD-bd_PCMH_sub1"/>
</dbReference>
<dbReference type="InterPro" id="IPR016169">
    <property type="entry name" value="FAD-bd_PCMH_sub2"/>
</dbReference>
<dbReference type="GO" id="GO:0051301">
    <property type="term" value="P:cell division"/>
    <property type="evidence" value="ECO:0007669"/>
    <property type="project" value="UniProtKB-KW"/>
</dbReference>
<evidence type="ECO:0000256" key="1">
    <source>
        <dbReference type="ARBA" id="ARBA00001974"/>
    </source>
</evidence>
<evidence type="ECO:0000256" key="17">
    <source>
        <dbReference type="SAM" id="Coils"/>
    </source>
</evidence>
<dbReference type="SUPFAM" id="SSF56194">
    <property type="entry name" value="Uridine diphospho-N-Acetylenolpyruvylglucosamine reductase, MurB, C-terminal domain"/>
    <property type="match status" value="1"/>
</dbReference>
<dbReference type="InterPro" id="IPR016166">
    <property type="entry name" value="FAD-bd_PCMH"/>
</dbReference>
<evidence type="ECO:0000256" key="12">
    <source>
        <dbReference type="ARBA" id="ARBA00023002"/>
    </source>
</evidence>
<accession>A0A1W1XH90</accession>
<dbReference type="EC" id="1.3.1.98" evidence="16"/>
<sequence>MKSFNKLVEKLREIIAEENIELEAEMKNYTSFRVGGPADVLVTPTSKKEVSDIIKLCKNEKIPFYIIGNGSNIIVKDGGIRGLVIKLSKLKKITIEEDKLIGEAGATLSSASIAAREACLTGLEFACGIPGSIGGALAMNAGAYDGEMSFIVDSAVVLDINGNLLNLNKEQLELEYRNSIVLKKGYIALEVTFALKHGDCEKIRNRMNELTKRRTEKQPLEYPSAGSTFKRPEGHYASKLIQDSELKGVSVGGAEVSVKHSGFIINKDNATAQDILDLIGLVQKTVKTKFDVDLYPEVRIIGEDKK</sequence>
<keyword evidence="11 16" id="KW-0573">Peptidoglycan synthesis</keyword>
<evidence type="ECO:0000256" key="2">
    <source>
        <dbReference type="ARBA" id="ARBA00003921"/>
    </source>
</evidence>
<keyword evidence="8 16" id="KW-0274">FAD</keyword>
<dbReference type="PROSITE" id="PS51387">
    <property type="entry name" value="FAD_PCMH"/>
    <property type="match status" value="1"/>
</dbReference>
<dbReference type="NCBIfam" id="NF010480">
    <property type="entry name" value="PRK13905.1"/>
    <property type="match status" value="1"/>
</dbReference>
<feature type="active site" description="Proton donor" evidence="16">
    <location>
        <position position="227"/>
    </location>
</feature>
<keyword evidence="5 16" id="KW-0963">Cytoplasm</keyword>
<keyword evidence="6 16" id="KW-0132">Cell division</keyword>
<organism evidence="19 20">
    <name type="scientific">Clostridium acidisoli DSM 12555</name>
    <dbReference type="NCBI Taxonomy" id="1121291"/>
    <lineage>
        <taxon>Bacteria</taxon>
        <taxon>Bacillati</taxon>
        <taxon>Bacillota</taxon>
        <taxon>Clostridia</taxon>
        <taxon>Eubacteriales</taxon>
        <taxon>Clostridiaceae</taxon>
        <taxon>Clostridium</taxon>
    </lineage>
</organism>